<evidence type="ECO:0000313" key="2">
    <source>
        <dbReference type="Proteomes" id="UP001360560"/>
    </source>
</evidence>
<keyword evidence="2" id="KW-1185">Reference proteome</keyword>
<protein>
    <submittedName>
        <fullName evidence="1">Uncharacterized protein</fullName>
    </submittedName>
</protein>
<dbReference type="RefSeq" id="XP_064853493.1">
    <property type="nucleotide sequence ID" value="XM_064997421.1"/>
</dbReference>
<reference evidence="1 2" key="1">
    <citation type="journal article" date="2023" name="Elife">
        <title>Identification of key yeast species and microbe-microbe interactions impacting larval growth of Drosophila in the wild.</title>
        <authorList>
            <person name="Mure A."/>
            <person name="Sugiura Y."/>
            <person name="Maeda R."/>
            <person name="Honda K."/>
            <person name="Sakurai N."/>
            <person name="Takahashi Y."/>
            <person name="Watada M."/>
            <person name="Katoh T."/>
            <person name="Gotoh A."/>
            <person name="Gotoh Y."/>
            <person name="Taniguchi I."/>
            <person name="Nakamura K."/>
            <person name="Hayashi T."/>
            <person name="Katayama T."/>
            <person name="Uemura T."/>
            <person name="Hattori Y."/>
        </authorList>
    </citation>
    <scope>NUCLEOTIDE SEQUENCE [LARGE SCALE GENOMIC DNA]</scope>
    <source>
        <strain evidence="1 2">SC-9</strain>
    </source>
</reference>
<organism evidence="1 2">
    <name type="scientific">Saccharomycopsis crataegensis</name>
    <dbReference type="NCBI Taxonomy" id="43959"/>
    <lineage>
        <taxon>Eukaryota</taxon>
        <taxon>Fungi</taxon>
        <taxon>Dikarya</taxon>
        <taxon>Ascomycota</taxon>
        <taxon>Saccharomycotina</taxon>
        <taxon>Saccharomycetes</taxon>
        <taxon>Saccharomycopsidaceae</taxon>
        <taxon>Saccharomycopsis</taxon>
    </lineage>
</organism>
<accession>A0AAV5QPI4</accession>
<dbReference type="EMBL" id="BTFZ01000011">
    <property type="protein sequence ID" value="GMM36497.1"/>
    <property type="molecule type" value="Genomic_DNA"/>
</dbReference>
<dbReference type="Proteomes" id="UP001360560">
    <property type="component" value="Unassembled WGS sequence"/>
</dbReference>
<evidence type="ECO:0000313" key="1">
    <source>
        <dbReference type="EMBL" id="GMM36497.1"/>
    </source>
</evidence>
<sequence>MVNNQLNHYTIVKLYLDEGTLRNQNFKKKLEDILRSRIGNWNSTHDNYHVSHTSLTKSNE</sequence>
<name>A0AAV5QPI4_9ASCO</name>
<dbReference type="GeneID" id="90074472"/>
<dbReference type="AlphaFoldDB" id="A0AAV5QPI4"/>
<comment type="caution">
    <text evidence="1">The sequence shown here is derived from an EMBL/GenBank/DDBJ whole genome shotgun (WGS) entry which is preliminary data.</text>
</comment>
<gene>
    <name evidence="1" type="ORF">DASC09_038220</name>
</gene>
<proteinExistence type="predicted"/>